<evidence type="ECO:0000313" key="2">
    <source>
        <dbReference type="Proteomes" id="UP001303046"/>
    </source>
</evidence>
<keyword evidence="2" id="KW-1185">Reference proteome</keyword>
<sequence>MDVKSGAGCVHAYTALLYAGVGCVRDRPYSNDRDEGMIDVVVGDDVENENGVGKSSADIEYRHRDIFRRMEMKYVPAREFLFKAKGRKWRAHLRNEEQAKRKPTLDISDARREAPFVRKEYKQSMPWPTSKLSVY</sequence>
<dbReference type="Proteomes" id="UP001303046">
    <property type="component" value="Unassembled WGS sequence"/>
</dbReference>
<dbReference type="PROSITE" id="PS51257">
    <property type="entry name" value="PROKAR_LIPOPROTEIN"/>
    <property type="match status" value="1"/>
</dbReference>
<accession>A0ABR1CFM0</accession>
<name>A0ABR1CFM0_NECAM</name>
<comment type="caution">
    <text evidence="1">The sequence shown here is derived from an EMBL/GenBank/DDBJ whole genome shotgun (WGS) entry which is preliminary data.</text>
</comment>
<protein>
    <submittedName>
        <fullName evidence="1">Uncharacterized protein</fullName>
    </submittedName>
</protein>
<reference evidence="1 2" key="1">
    <citation type="submission" date="2023-08" db="EMBL/GenBank/DDBJ databases">
        <title>A Necator americanus chromosomal reference genome.</title>
        <authorList>
            <person name="Ilik V."/>
            <person name="Petrzelkova K.J."/>
            <person name="Pardy F."/>
            <person name="Fuh T."/>
            <person name="Niatou-Singa F.S."/>
            <person name="Gouil Q."/>
            <person name="Baker L."/>
            <person name="Ritchie M.E."/>
            <person name="Jex A.R."/>
            <person name="Gazzola D."/>
            <person name="Li H."/>
            <person name="Toshio Fujiwara R."/>
            <person name="Zhan B."/>
            <person name="Aroian R.V."/>
            <person name="Pafco B."/>
            <person name="Schwarz E.M."/>
        </authorList>
    </citation>
    <scope>NUCLEOTIDE SEQUENCE [LARGE SCALE GENOMIC DNA]</scope>
    <source>
        <strain evidence="1 2">Aroian</strain>
        <tissue evidence="1">Whole animal</tissue>
    </source>
</reference>
<dbReference type="EMBL" id="JAVFWL010000002">
    <property type="protein sequence ID" value="KAK6737244.1"/>
    <property type="molecule type" value="Genomic_DNA"/>
</dbReference>
<gene>
    <name evidence="1" type="primary">Necator_chrII.g7543</name>
    <name evidence="1" type="ORF">RB195_019749</name>
</gene>
<evidence type="ECO:0000313" key="1">
    <source>
        <dbReference type="EMBL" id="KAK6737244.1"/>
    </source>
</evidence>
<proteinExistence type="predicted"/>
<organism evidence="1 2">
    <name type="scientific">Necator americanus</name>
    <name type="common">Human hookworm</name>
    <dbReference type="NCBI Taxonomy" id="51031"/>
    <lineage>
        <taxon>Eukaryota</taxon>
        <taxon>Metazoa</taxon>
        <taxon>Ecdysozoa</taxon>
        <taxon>Nematoda</taxon>
        <taxon>Chromadorea</taxon>
        <taxon>Rhabditida</taxon>
        <taxon>Rhabditina</taxon>
        <taxon>Rhabditomorpha</taxon>
        <taxon>Strongyloidea</taxon>
        <taxon>Ancylostomatidae</taxon>
        <taxon>Bunostominae</taxon>
        <taxon>Necator</taxon>
    </lineage>
</organism>